<evidence type="ECO:0000313" key="1">
    <source>
        <dbReference type="EMBL" id="KAJ7384509.1"/>
    </source>
</evidence>
<sequence>MENLFSQRLTVFGEGRSICENRFDVHSWPQLKVFRKGQYAGEYSGNQDKASIERFVSSLIKQKVPDNIIVQDKSASNKSPFNNTPNGPWYQNGWKYTSVSPGNIPYQNPPGWKRG</sequence>
<dbReference type="SUPFAM" id="SSF52833">
    <property type="entry name" value="Thioredoxin-like"/>
    <property type="match status" value="1"/>
</dbReference>
<protein>
    <submittedName>
        <fullName evidence="1">Uncharacterized protein</fullName>
    </submittedName>
</protein>
<evidence type="ECO:0000313" key="2">
    <source>
        <dbReference type="Proteomes" id="UP001163046"/>
    </source>
</evidence>
<comment type="caution">
    <text evidence="1">The sequence shown here is derived from an EMBL/GenBank/DDBJ whole genome shotgun (WGS) entry which is preliminary data.</text>
</comment>
<gene>
    <name evidence="1" type="ORF">OS493_021138</name>
</gene>
<dbReference type="OrthoDB" id="427280at2759"/>
<organism evidence="1 2">
    <name type="scientific">Desmophyllum pertusum</name>
    <dbReference type="NCBI Taxonomy" id="174260"/>
    <lineage>
        <taxon>Eukaryota</taxon>
        <taxon>Metazoa</taxon>
        <taxon>Cnidaria</taxon>
        <taxon>Anthozoa</taxon>
        <taxon>Hexacorallia</taxon>
        <taxon>Scleractinia</taxon>
        <taxon>Caryophylliina</taxon>
        <taxon>Caryophylliidae</taxon>
        <taxon>Desmophyllum</taxon>
    </lineage>
</organism>
<name>A0A9X0D4G7_9CNID</name>
<dbReference type="Proteomes" id="UP001163046">
    <property type="component" value="Unassembled WGS sequence"/>
</dbReference>
<dbReference type="AlphaFoldDB" id="A0A9X0D4G7"/>
<dbReference type="InterPro" id="IPR036249">
    <property type="entry name" value="Thioredoxin-like_sf"/>
</dbReference>
<keyword evidence="2" id="KW-1185">Reference proteome</keyword>
<accession>A0A9X0D4G7</accession>
<dbReference type="EMBL" id="MU825886">
    <property type="protein sequence ID" value="KAJ7384509.1"/>
    <property type="molecule type" value="Genomic_DNA"/>
</dbReference>
<proteinExistence type="predicted"/>
<reference evidence="1" key="1">
    <citation type="submission" date="2023-01" db="EMBL/GenBank/DDBJ databases">
        <title>Genome assembly of the deep-sea coral Lophelia pertusa.</title>
        <authorList>
            <person name="Herrera S."/>
            <person name="Cordes E."/>
        </authorList>
    </citation>
    <scope>NUCLEOTIDE SEQUENCE</scope>
    <source>
        <strain evidence="1">USNM1676648</strain>
        <tissue evidence="1">Polyp</tissue>
    </source>
</reference>
<dbReference type="Gene3D" id="3.40.30.10">
    <property type="entry name" value="Glutaredoxin"/>
    <property type="match status" value="1"/>
</dbReference>